<dbReference type="GO" id="GO:0036126">
    <property type="term" value="C:sperm flagellum"/>
    <property type="evidence" value="ECO:0007669"/>
    <property type="project" value="TreeGrafter"/>
</dbReference>
<evidence type="ECO:0000313" key="20">
    <source>
        <dbReference type="EMBL" id="KAJ3615169.1"/>
    </source>
</evidence>
<protein>
    <recommendedName>
        <fullName evidence="22">Dynein heavy chain domain-containing protein 1</fullName>
    </recommendedName>
</protein>
<dbReference type="InterPro" id="IPR026983">
    <property type="entry name" value="DHC"/>
</dbReference>
<dbReference type="InterPro" id="IPR043157">
    <property type="entry name" value="Dynein_AAA1S"/>
</dbReference>
<dbReference type="Pfam" id="PF17852">
    <property type="entry name" value="Dynein_AAA_lid"/>
    <property type="match status" value="1"/>
</dbReference>
<dbReference type="Pfam" id="PF18199">
    <property type="entry name" value="Dynein_C"/>
    <property type="match status" value="1"/>
</dbReference>
<dbReference type="Pfam" id="PF12777">
    <property type="entry name" value="MT"/>
    <property type="match status" value="1"/>
</dbReference>
<dbReference type="Gene3D" id="1.20.920.20">
    <property type="match status" value="1"/>
</dbReference>
<dbReference type="GO" id="GO:0045505">
    <property type="term" value="F:dynein intermediate chain binding"/>
    <property type="evidence" value="ECO:0007669"/>
    <property type="project" value="InterPro"/>
</dbReference>
<dbReference type="Gene3D" id="1.20.140.100">
    <property type="entry name" value="Dynein heavy chain, N-terminal domain 2"/>
    <property type="match status" value="1"/>
</dbReference>
<dbReference type="InterPro" id="IPR042222">
    <property type="entry name" value="Dynein_2_N"/>
</dbReference>
<feature type="compositionally biased region" description="Pro residues" evidence="12">
    <location>
        <begin position="43"/>
        <end position="53"/>
    </location>
</feature>
<evidence type="ECO:0000256" key="5">
    <source>
        <dbReference type="ARBA" id="ARBA00022741"/>
    </source>
</evidence>
<dbReference type="InterPro" id="IPR042228">
    <property type="entry name" value="Dynein_linker_3"/>
</dbReference>
<dbReference type="EMBL" id="JANIIK010000034">
    <property type="protein sequence ID" value="KAJ3615169.1"/>
    <property type="molecule type" value="Genomic_DNA"/>
</dbReference>
<dbReference type="InterPro" id="IPR027417">
    <property type="entry name" value="P-loop_NTPase"/>
</dbReference>
<dbReference type="GO" id="GO:0036156">
    <property type="term" value="C:inner dynein arm"/>
    <property type="evidence" value="ECO:0007669"/>
    <property type="project" value="TreeGrafter"/>
</dbReference>
<dbReference type="InterPro" id="IPR054354">
    <property type="entry name" value="DYNC2H1-like_lid"/>
</dbReference>
<keyword evidence="6" id="KW-0067">ATP-binding</keyword>
<dbReference type="Pfam" id="PF12775">
    <property type="entry name" value="AAA_7"/>
    <property type="match status" value="1"/>
</dbReference>
<evidence type="ECO:0000256" key="4">
    <source>
        <dbReference type="ARBA" id="ARBA00022701"/>
    </source>
</evidence>
<evidence type="ECO:0000259" key="16">
    <source>
        <dbReference type="Pfam" id="PF12780"/>
    </source>
</evidence>
<evidence type="ECO:0000259" key="15">
    <source>
        <dbReference type="Pfam" id="PF12777"/>
    </source>
</evidence>
<dbReference type="Gene3D" id="3.20.180.20">
    <property type="entry name" value="Dynein heavy chain, N-terminal domain 2"/>
    <property type="match status" value="1"/>
</dbReference>
<dbReference type="InterPro" id="IPR024743">
    <property type="entry name" value="Dynein_HC_stalk"/>
</dbReference>
<feature type="domain" description="Dynein heavy chain AAA 5 extension" evidence="17">
    <location>
        <begin position="2026"/>
        <end position="2132"/>
    </location>
</feature>
<reference evidence="20" key="1">
    <citation type="submission" date="2022-07" db="EMBL/GenBank/DDBJ databases">
        <title>Chromosome-level genome of Muraenolepis orangiensis.</title>
        <authorList>
            <person name="Kim J."/>
        </authorList>
    </citation>
    <scope>NUCLEOTIDE SEQUENCE</scope>
    <source>
        <strain evidence="20">KU_S4_2022</strain>
        <tissue evidence="20">Muscle</tissue>
    </source>
</reference>
<evidence type="ECO:0000313" key="21">
    <source>
        <dbReference type="Proteomes" id="UP001148018"/>
    </source>
</evidence>
<keyword evidence="5" id="KW-0547">Nucleotide-binding</keyword>
<evidence type="ECO:0000256" key="12">
    <source>
        <dbReference type="SAM" id="MobiDB-lite"/>
    </source>
</evidence>
<feature type="compositionally biased region" description="Pro residues" evidence="12">
    <location>
        <begin position="4064"/>
        <end position="4078"/>
    </location>
</feature>
<feature type="domain" description="Dynein heavy chain C-terminal" evidence="18">
    <location>
        <begin position="3953"/>
        <end position="4052"/>
    </location>
</feature>
<feature type="domain" description="Dynein heavy chain coiled coil stalk" evidence="15">
    <location>
        <begin position="2777"/>
        <end position="3048"/>
    </location>
</feature>
<dbReference type="Gene3D" id="1.20.920.30">
    <property type="match status" value="1"/>
</dbReference>
<evidence type="ECO:0000256" key="7">
    <source>
        <dbReference type="ARBA" id="ARBA00023017"/>
    </source>
</evidence>
<evidence type="ECO:0000256" key="10">
    <source>
        <dbReference type="ARBA" id="ARBA00023212"/>
    </source>
</evidence>
<feature type="domain" description="Dynein heavy chain AAA module D4" evidence="16">
    <location>
        <begin position="2514"/>
        <end position="2711"/>
    </location>
</feature>
<dbReference type="Gene3D" id="1.10.8.710">
    <property type="match status" value="1"/>
</dbReference>
<evidence type="ECO:0000259" key="14">
    <source>
        <dbReference type="Pfam" id="PF12774"/>
    </source>
</evidence>
<feature type="region of interest" description="Disordered" evidence="12">
    <location>
        <begin position="1"/>
        <end position="59"/>
    </location>
</feature>
<evidence type="ECO:0000256" key="6">
    <source>
        <dbReference type="ARBA" id="ARBA00022840"/>
    </source>
</evidence>
<comment type="similarity">
    <text evidence="2">Belongs to the dynein heavy chain family.</text>
</comment>
<gene>
    <name evidence="20" type="ORF">NHX12_018737</name>
</gene>
<dbReference type="GO" id="GO:0051959">
    <property type="term" value="F:dynein light intermediate chain binding"/>
    <property type="evidence" value="ECO:0007669"/>
    <property type="project" value="InterPro"/>
</dbReference>
<proteinExistence type="inferred from homology"/>
<evidence type="ECO:0000256" key="1">
    <source>
        <dbReference type="ARBA" id="ARBA00004245"/>
    </source>
</evidence>
<name>A0A9Q0EXV3_9TELE</name>
<evidence type="ECO:0000259" key="13">
    <source>
        <dbReference type="Pfam" id="PF08393"/>
    </source>
</evidence>
<feature type="coiled-coil region" evidence="11">
    <location>
        <begin position="2763"/>
        <end position="2804"/>
    </location>
</feature>
<comment type="caution">
    <text evidence="20">The sequence shown here is derived from an EMBL/GenBank/DDBJ whole genome shotgun (WGS) entry which is preliminary data.</text>
</comment>
<dbReference type="Gene3D" id="1.20.58.1120">
    <property type="match status" value="1"/>
</dbReference>
<keyword evidence="8 11" id="KW-0175">Coiled coil</keyword>
<evidence type="ECO:0000259" key="18">
    <source>
        <dbReference type="Pfam" id="PF18199"/>
    </source>
</evidence>
<keyword evidence="3" id="KW-0963">Cytoplasm</keyword>
<dbReference type="Proteomes" id="UP001148018">
    <property type="component" value="Unassembled WGS sequence"/>
</dbReference>
<evidence type="ECO:0000256" key="3">
    <source>
        <dbReference type="ARBA" id="ARBA00022490"/>
    </source>
</evidence>
<dbReference type="Pfam" id="PF12774">
    <property type="entry name" value="AAA_6"/>
    <property type="match status" value="1"/>
</dbReference>
<dbReference type="Pfam" id="PF22597">
    <property type="entry name" value="DYN_lid"/>
    <property type="match status" value="1"/>
</dbReference>
<feature type="coiled-coil region" evidence="11">
    <location>
        <begin position="989"/>
        <end position="1019"/>
    </location>
</feature>
<dbReference type="GO" id="GO:0005524">
    <property type="term" value="F:ATP binding"/>
    <property type="evidence" value="ECO:0007669"/>
    <property type="project" value="UniProtKB-KW"/>
</dbReference>
<evidence type="ECO:0000256" key="11">
    <source>
        <dbReference type="SAM" id="Coils"/>
    </source>
</evidence>
<keyword evidence="21" id="KW-1185">Reference proteome</keyword>
<dbReference type="GO" id="GO:0005874">
    <property type="term" value="C:microtubule"/>
    <property type="evidence" value="ECO:0007669"/>
    <property type="project" value="UniProtKB-KW"/>
</dbReference>
<dbReference type="InterPro" id="IPR024317">
    <property type="entry name" value="Dynein_heavy_chain_D4_dom"/>
</dbReference>
<dbReference type="Gene3D" id="3.40.50.300">
    <property type="entry name" value="P-loop containing nucleotide triphosphate hydrolases"/>
    <property type="match status" value="6"/>
</dbReference>
<dbReference type="Pfam" id="PF08393">
    <property type="entry name" value="DHC_N2"/>
    <property type="match status" value="1"/>
</dbReference>
<dbReference type="GO" id="GO:0030317">
    <property type="term" value="P:flagellated sperm motility"/>
    <property type="evidence" value="ECO:0007669"/>
    <property type="project" value="TreeGrafter"/>
</dbReference>
<dbReference type="Gene3D" id="3.10.490.20">
    <property type="match status" value="1"/>
</dbReference>
<evidence type="ECO:0000259" key="19">
    <source>
        <dbReference type="Pfam" id="PF22597"/>
    </source>
</evidence>
<keyword evidence="10" id="KW-0206">Cytoskeleton</keyword>
<evidence type="ECO:0000256" key="9">
    <source>
        <dbReference type="ARBA" id="ARBA00023175"/>
    </source>
</evidence>
<feature type="region of interest" description="Disordered" evidence="12">
    <location>
        <begin position="4059"/>
        <end position="4078"/>
    </location>
</feature>
<organism evidence="20 21">
    <name type="scientific">Muraenolepis orangiensis</name>
    <name type="common">Patagonian moray cod</name>
    <dbReference type="NCBI Taxonomy" id="630683"/>
    <lineage>
        <taxon>Eukaryota</taxon>
        <taxon>Metazoa</taxon>
        <taxon>Chordata</taxon>
        <taxon>Craniata</taxon>
        <taxon>Vertebrata</taxon>
        <taxon>Euteleostomi</taxon>
        <taxon>Actinopterygii</taxon>
        <taxon>Neopterygii</taxon>
        <taxon>Teleostei</taxon>
        <taxon>Neoteleostei</taxon>
        <taxon>Acanthomorphata</taxon>
        <taxon>Zeiogadaria</taxon>
        <taxon>Gadariae</taxon>
        <taxon>Gadiformes</taxon>
        <taxon>Muraenolepidoidei</taxon>
        <taxon>Muraenolepididae</taxon>
        <taxon>Muraenolepis</taxon>
    </lineage>
</organism>
<evidence type="ECO:0008006" key="22">
    <source>
        <dbReference type="Google" id="ProtNLM"/>
    </source>
</evidence>
<dbReference type="PANTHER" id="PTHR10676">
    <property type="entry name" value="DYNEIN HEAVY CHAIN FAMILY PROTEIN"/>
    <property type="match status" value="1"/>
</dbReference>
<dbReference type="InterPro" id="IPR041466">
    <property type="entry name" value="Dynein_AAA5_ext"/>
</dbReference>
<dbReference type="SUPFAM" id="SSF52540">
    <property type="entry name" value="P-loop containing nucleoside triphosphate hydrolases"/>
    <property type="match status" value="1"/>
</dbReference>
<dbReference type="GO" id="GO:0008569">
    <property type="term" value="F:minus-end-directed microtubule motor activity"/>
    <property type="evidence" value="ECO:0007669"/>
    <property type="project" value="TreeGrafter"/>
</dbReference>
<dbReference type="InterPro" id="IPR035699">
    <property type="entry name" value="AAA_6"/>
</dbReference>
<comment type="subcellular location">
    <subcellularLocation>
        <location evidence="1">Cytoplasm</location>
        <location evidence="1">Cytoskeleton</location>
    </subcellularLocation>
</comment>
<evidence type="ECO:0000256" key="8">
    <source>
        <dbReference type="ARBA" id="ARBA00023054"/>
    </source>
</evidence>
<evidence type="ECO:0000259" key="17">
    <source>
        <dbReference type="Pfam" id="PF17852"/>
    </source>
</evidence>
<keyword evidence="7" id="KW-0243">Dynein</keyword>
<dbReference type="InterPro" id="IPR013602">
    <property type="entry name" value="Dynein_heavy_linker"/>
</dbReference>
<keyword evidence="4" id="KW-0493">Microtubule</keyword>
<feature type="domain" description="Dynein heavy chain linker" evidence="13">
    <location>
        <begin position="754"/>
        <end position="1215"/>
    </location>
</feature>
<feature type="domain" description="Dynein heavy chain hydrolytic ATP-binding dynein motor region" evidence="14">
    <location>
        <begin position="1392"/>
        <end position="1604"/>
    </location>
</feature>
<dbReference type="InterPro" id="IPR043160">
    <property type="entry name" value="Dynein_C_barrel"/>
</dbReference>
<dbReference type="InterPro" id="IPR041228">
    <property type="entry name" value="Dynein_C"/>
</dbReference>
<dbReference type="OrthoDB" id="5986589at2759"/>
<keyword evidence="9" id="KW-0505">Motor protein</keyword>
<dbReference type="Gene3D" id="1.20.920.60">
    <property type="match status" value="1"/>
</dbReference>
<accession>A0A9Q0EXV3</accession>
<sequence>MLTGPPTEKPQDGPSGRGPGAGSVFRPGPQSKNRVPQVDVTLPPLPPLPPGRRPPSFGFESLIGESSVLAGRRNPDRPLTLVELPGLIAQYGPSIAVEDSLWSEGPRLVVSALGAHIPVAVASASPAHVTSEPRLLDRNEENQRDEYRPYDLELVGPGRAGPDHYALSSSSVLQETQRGPGAMVSLEDWCREAQLWRALRTIPFFRDYWLHQAFTWWRRNVSRIVFQCRCDNLQAALLHAVPQFRHGLVLLTGVLEELVELRWLPSTRHQTYALQEFQDTLVSDGGRSAEALGMLLRRRAAILNAVHQECYDTHQELQRLVEHASKEPTGRGRPHHLQLARRRCLEVELERARRASRELGRVASLADRMTTQGLCSLSRREVTAFLREVVEVGEIESTRGEADQGCLFRAQLVFNPKGTLAVDPVLQLFQDEVQEALLGLSSTILQLSSFSMKTFTMRSCLEWQLGASDVSSEVEAQSEVRRLCDGYMWLVDAHSFTASRGAVSSLEALRGGAVSTYQELVGEAGRWHDWVRRTPPSFATDNRLFLIDASGVLEELGMRLGVMEEQLHSQLVEELRLNSESLVSWLRSTITELQQDPADLRSFALHVKRKSSSPEMQQCLEYLGALQGAITSHYREMNDQEMELEEQTLRLWSSYVNLVKAAEEKVLQRMPSMSEALERTFVSLVSELSRTASVAAATSSSSGVPLDPAEVCVELRFLCTQANVFGRKIRELAGISEELRGYPLDLKVMATDLQNMETLKELWELLAVCRAAVQEWGHLHFTEFDAAEAQEKVALLKQRAASLVLTAPTHDAVLQEIRTTLEQFSQHLLVLDKLSSPRLKEKHIKNIFKGMGLLYMPEKKLTVTELMSMPLREHMDIINKISREANIQWDMEQEFRNIQCGWEAKLFPMSPSVTALIWHMVVQNGHDTIYTQLPSAATRPSSPTATPQSGNATLVIGGLDRLRAEAEDSVMALCSMLWSPYCSDFKPQVEQWTRLLQELEELLEMLERYQERWAFLTETLNGTSGAQTAELLERFHAVNETFMEIVFSVSSDRRVLSVLRPQNATSRHIYGDNLRVKLLGGLSNMEAISAKLGNLLDRLRREFPRLFFLGDREVMELVSPQPATAAHLLAIVGKCFQGVRRLELDHKAPSDSADSAVCQSTDGSSLQMQVLGVFGSLVEHVRFLQPVKPHIDPVLWLCTLEEQLRHTMMKLIEQCAAARHQLHAAKPDSKLDRDDQAGKRELCLMVDLLCHYPLQCLLVAEESAWCGEVLQASQIPAPDRWRSMKQHNSSRLQHLCSAIREGAVGIHNRSPLSHRVMLFLQDLVHFTMTHAQRLSRFINVQCELEASFEWQSMMKYHITLAHHSPNISNNCHPVSSDVPTCYINVLGSTLMYGYEYLGPEHWAIVTTPSTDRAVLGIILAVTSYRCGLVSGPSACGKRTTVAQLGQAFGYQVVTLQCCSSTSLGVIQQVLSGALMSGAYLVLHSVNLLIHGVQASLGQHLTDIHRFFSGFQRDTVQGLNVEPNCSMSFAGKTIFPRLNYGCIAISSKAYACDITANLWEATRSVSFAHPDYRTITEVLLLSSGFTEAANLSQRLMTLFDLAKDSGCLPKSAQASWLLVLQNLIAVSAKQSFCKEHMSFEGTSLSLSTSATYGKPQIGAHNAAGEVSQTDRPNMSLKAIYQVRAIVRGVIEEEAAVNAIYTILLPAFDECGTACEFRRTCEEIFPTACSFTFPPQNTEKEQNLLNIAIAEELEITGLFTDTQIIPNVLALHKALKSSQAVLLLGPPGCGKTTCHLVLAGSLRRLATGAGDVPSEAGMNTLKAAHRNPVSTWSPVETMVLFPNAMSHQEFLGDLSEERGWLDGAFTKVLRESEHRSGMFPQQKRAGDKTQRVKWLVMDGEPLGQPGWLDYYASLSSPEDPVLCLPSGERIRPGHSQLKLLAEFTDLSDASPSSVTRCSVMYFTGTNLWKSVWKAELESLSREGSLDQGTLAMWCRLAEDLFGRTLRSLRQNNLTSAMYTEGDKDSTNPVIGLREVMSFIRILRALLEDSGAGTDFKDLAKTQDSDDDDLNNSKHLELRERNIFLLAYVWGFGAHLHPRHWPQFDQLARQLLFDSRYRIEVPGEEIIFEHFFSLTDICEVITSINGPRSYIAELPFPMIPKHQKHVYLLHRLLEAGQSALLAGEAASGRTSLCRALLSSANRPHVSMMSGPLLSHQDVRNTLSNPTPTVGRVGTKRSGLVLFVDDLHDAPSDAFGKASMALETLRLSMSTEGSPTPGSYHFKLFVPGSVNYLATCLSSSRGGGEISFRLSRLFSIFVLPMLSSEVLFSIHAPALQLWLKDVPHMHSPGDLAHRIISATEELYHTVSEHFPLTENRPHFVFSHHDLQKVPSEPLAALFDVTRLWMHECLRTFGDRLCCKEESKLLLSLISRVSERCFPSQHIQHMVETLDLITYGPDFSTTTHTKTAEEGDSGPDLSYWGQRRDELVPKLSAALQDVDPHSVKAAGGGGIGSTHVIHQQRALQLLHILRALLVPRGHGLLLACARATGRKTNVRLAACIAGRLLMEVHRGNEGRLDHILKQAGRQVVGGKGGEVVMLVHQDVSQALRDRVLAVMAHGAGPGLYSGRELAELIPRDTAVEEPLRGHVHGQMIQQFFRHFQRCLHVFLLMPFSPDAVNSQDCNLQLSRALSLACCVELYQAWTRQSLLETAAHLLTRAPLLSCVDADRTPAFSPRCYVEFISHFLHLRDQLHTQGLTQANRVEGALARLEALIDTALHYRQEVERLREKVGKLKQREEELLRALEAEEESPLVQSGVEALRCLRLMDLEEVRHYRDPPEGVVQVLDALCVLFSRPCGWDSIKQLLGQQNFYEELEFFNHRGLSDSQLQRLAKVVDAPYFLPAAAREVSVACESLCHWSRAVFRASLARRRAVPLEAGRQHLLALADEARQRFGAGRKREEEGGRRICEVKCQLRGVRSNLEGENARLEAAAERERRAAITVAMTDCHLANWTAKSQEVRSNSQTLQGDALLLAATVCYLGPFGPALRAELLDKWRLLCQTGDIDPEPQDPRATLFTGSGPAPLSDPPPQWTAIPLAERLQGVMSQALGGARPQQVEWSRDEMVVRLLLWGHRGPRPALFWPLLADAQGWDEYDGPPGWLLAGNYDLVVCADHPGLIGMLDSAEERGLSVLVSHVERAVPSPQFLARLVRSSGTGGAASLTGLGNKVWLPDPDFNLVLCTALPVRLLHEIHPSVLAEVRVVDMSPSPAQLQEIMLGRILPSEGMEPLVQQHASVQKEIHRLQERIKDEQISLMDYILGTAPPLSDDPGFPPCLLACQGTSVELRAQVDCLVAELRRLDSLLGPARQASALAALLYRTLQDVSCLSPAYCFTLRGYIRAMRREALQTLENPDGWWFQEGSGGDAVATQGMAGCLLALYRPCLSPSHARVLQLLAATAALHHDGLCSETERSAFLCGLRDVGRTEPDLTLSVSLPDWITAELRADLALLEQVPTFRGLLASLVASPHQWREYLCLPSRTVTGEAACPSHSHLTLLQRGILWRTLLPGSLEAVARDLVTCVLGSAGDKTSSRPPDAFCRFVTDHRGPVVFTRPNAGGLHPLHLLRQLASQQEHTKEVHVEVVQLATGWDGDLLLSALGRAVTKGHWLVLNDCHLLDQWDDRVVFYVNRLFSGPRAWMRVCGLPVVCDPPWDLKQELSLTLGTVPRPSAGPPADGLLLRCALLHATLRQRHAHSPSEERGDYHWSHNDLLALTEAFARVSGHCHDKTDTLENLVGVVYGGHVSNPEDLEEVRAVAKALICPVVPPCGGGPSDLINIIHPLPDHCDPQKLVVLLEQRIQTLSDHHEPTALGFSPLLAEESVRTRSHILDTLLRLSQQTSVEGRLVQRSFAPSPGRAFQERLVALSDRLLRRDDEQVGGLIRDFLRSEWAALGGQVSSMLARQGRHGCPLGDQLSRLERRAKLIAAYLWAGAAAEDPPGTYRPGAFSNPRGLLTAVLREEARRRHTEISHLVLEFQVLSDSTPPRASPPGSVHLCGLRLRGAQWGVGGLEAELAPASPSPASPSTPPGPPCHSLPPLCITPLVVSRHNGGPNGNATPVASSSSPGMFRCPLYLEGGKLPVCWVPLVSRLDPGSCRLQRVRLTADS</sequence>
<evidence type="ECO:0000256" key="2">
    <source>
        <dbReference type="ARBA" id="ARBA00008887"/>
    </source>
</evidence>
<feature type="domain" description="Dynein 2 heavy chain 1 cytoplasmic ATPase lid" evidence="19">
    <location>
        <begin position="2335"/>
        <end position="2417"/>
    </location>
</feature>
<dbReference type="PANTHER" id="PTHR10676:SF359">
    <property type="entry name" value="DYNEIN HEAVY CHAIN DOMAIN-CONTAINING PROTEIN 1"/>
    <property type="match status" value="1"/>
</dbReference>
<dbReference type="Pfam" id="PF12780">
    <property type="entry name" value="AAA_8"/>
    <property type="match status" value="1"/>
</dbReference>